<dbReference type="EMBL" id="VSSQ01005354">
    <property type="protein sequence ID" value="MPM28814.1"/>
    <property type="molecule type" value="Genomic_DNA"/>
</dbReference>
<reference evidence="1" key="1">
    <citation type="submission" date="2019-08" db="EMBL/GenBank/DDBJ databases">
        <authorList>
            <person name="Kucharzyk K."/>
            <person name="Murdoch R.W."/>
            <person name="Higgins S."/>
            <person name="Loffler F."/>
        </authorList>
    </citation>
    <scope>NUCLEOTIDE SEQUENCE</scope>
</reference>
<dbReference type="AlphaFoldDB" id="A0A644YRW2"/>
<comment type="caution">
    <text evidence="1">The sequence shown here is derived from an EMBL/GenBank/DDBJ whole genome shotgun (WGS) entry which is preliminary data.</text>
</comment>
<name>A0A644YRW2_9ZZZZ</name>
<sequence length="159" mass="18754">MNNKIKELIREFEEVDREFIEGIIKEMLNEGELEVIETGEGTIITTLRELDKEILKYLKSNVEYIIIGVAHIIKDLGEMIKDLEDVLEEKSLEYMIEYFKRLMNLKVLTLSKIGYEYESVLQRIKVKEELDNKYAIKIDISIEERVLDLLNINISKIIK</sequence>
<gene>
    <name evidence="1" type="ORF">SDC9_75345</name>
</gene>
<protein>
    <submittedName>
        <fullName evidence="1">Uncharacterized protein</fullName>
    </submittedName>
</protein>
<accession>A0A644YRW2</accession>
<proteinExistence type="predicted"/>
<evidence type="ECO:0000313" key="1">
    <source>
        <dbReference type="EMBL" id="MPM28814.1"/>
    </source>
</evidence>
<organism evidence="1">
    <name type="scientific">bioreactor metagenome</name>
    <dbReference type="NCBI Taxonomy" id="1076179"/>
    <lineage>
        <taxon>unclassified sequences</taxon>
        <taxon>metagenomes</taxon>
        <taxon>ecological metagenomes</taxon>
    </lineage>
</organism>